<feature type="transmembrane region" description="Helical" evidence="2">
    <location>
        <begin position="93"/>
        <end position="110"/>
    </location>
</feature>
<proteinExistence type="predicted"/>
<name>B0E099_LACBS</name>
<dbReference type="RefSeq" id="XP_001889583.1">
    <property type="nucleotide sequence ID" value="XM_001889548.1"/>
</dbReference>
<feature type="domain" description="DUF6533" evidence="3">
    <location>
        <begin position="18"/>
        <end position="56"/>
    </location>
</feature>
<evidence type="ECO:0000313" key="4">
    <source>
        <dbReference type="EMBL" id="EDQ99747.1"/>
    </source>
</evidence>
<dbReference type="Proteomes" id="UP000001194">
    <property type="component" value="Unassembled WGS sequence"/>
</dbReference>
<dbReference type="InterPro" id="IPR045340">
    <property type="entry name" value="DUF6533"/>
</dbReference>
<dbReference type="EMBL" id="DS547159">
    <property type="protein sequence ID" value="EDQ99747.1"/>
    <property type="molecule type" value="Genomic_DNA"/>
</dbReference>
<dbReference type="InParanoid" id="B0E099"/>
<dbReference type="Pfam" id="PF20151">
    <property type="entry name" value="DUF6533"/>
    <property type="match status" value="1"/>
</dbReference>
<keyword evidence="2" id="KW-0472">Membrane</keyword>
<dbReference type="KEGG" id="lbc:LACBIDRAFT_315296"/>
<dbReference type="HOGENOM" id="CLU_035509_15_2_1"/>
<dbReference type="AlphaFoldDB" id="B0E099"/>
<keyword evidence="2" id="KW-0812">Transmembrane</keyword>
<gene>
    <name evidence="4" type="ORF">LACBIDRAFT_315296</name>
</gene>
<keyword evidence="2" id="KW-1133">Transmembrane helix</keyword>
<evidence type="ECO:0000259" key="3">
    <source>
        <dbReference type="Pfam" id="PF20151"/>
    </source>
</evidence>
<feature type="region of interest" description="Disordered" evidence="1">
    <location>
        <begin position="152"/>
        <end position="196"/>
    </location>
</feature>
<evidence type="ECO:0000256" key="1">
    <source>
        <dbReference type="SAM" id="MobiDB-lite"/>
    </source>
</evidence>
<evidence type="ECO:0000313" key="5">
    <source>
        <dbReference type="Proteomes" id="UP000001194"/>
    </source>
</evidence>
<feature type="transmembrane region" description="Helical" evidence="2">
    <location>
        <begin position="122"/>
        <end position="143"/>
    </location>
</feature>
<accession>B0E099</accession>
<protein>
    <submittedName>
        <fullName evidence="4">Predicted protein</fullName>
    </submittedName>
</protein>
<dbReference type="GeneID" id="6085222"/>
<sequence length="271" mass="29752">MLGSSFASLTQQAQFQTYFQVAITAAVLYDHVITLDVEKKKWSAVNVFFIINRYLGEAVPLYLARVLILRFSPQDLQLIQLLRCNIASKVQGWGSHVVIWSMQAIMLYRICCLYKNSRKVTIWMSILFALEIISMVVTDALYLRDLPSHGGSNAPTSSGPSSPCPPGPPPSGGPPGPPPSGGPPGHPPSGLPPPSSSGLPFSQGNIPVCLVFSPSWYLISWTPIFVLELLILLMGLRAGLSYFKETRSLPSLNRFPLHSILLRDSILFPMM</sequence>
<feature type="transmembrane region" description="Helical" evidence="2">
    <location>
        <begin position="216"/>
        <end position="236"/>
    </location>
</feature>
<keyword evidence="5" id="KW-1185">Reference proteome</keyword>
<evidence type="ECO:0000256" key="2">
    <source>
        <dbReference type="SAM" id="Phobius"/>
    </source>
</evidence>
<reference evidence="4 5" key="1">
    <citation type="journal article" date="2008" name="Nature">
        <title>The genome of Laccaria bicolor provides insights into mycorrhizal symbiosis.</title>
        <authorList>
            <person name="Martin F."/>
            <person name="Aerts A."/>
            <person name="Ahren D."/>
            <person name="Brun A."/>
            <person name="Danchin E.G.J."/>
            <person name="Duchaussoy F."/>
            <person name="Gibon J."/>
            <person name="Kohler A."/>
            <person name="Lindquist E."/>
            <person name="Pereda V."/>
            <person name="Salamov A."/>
            <person name="Shapiro H.J."/>
            <person name="Wuyts J."/>
            <person name="Blaudez D."/>
            <person name="Buee M."/>
            <person name="Brokstein P."/>
            <person name="Canbaeck B."/>
            <person name="Cohen D."/>
            <person name="Courty P.E."/>
            <person name="Coutinho P.M."/>
            <person name="Delaruelle C."/>
            <person name="Detter J.C."/>
            <person name="Deveau A."/>
            <person name="DiFazio S."/>
            <person name="Duplessis S."/>
            <person name="Fraissinet-Tachet L."/>
            <person name="Lucic E."/>
            <person name="Frey-Klett P."/>
            <person name="Fourrey C."/>
            <person name="Feussner I."/>
            <person name="Gay G."/>
            <person name="Grimwood J."/>
            <person name="Hoegger P.J."/>
            <person name="Jain P."/>
            <person name="Kilaru S."/>
            <person name="Labbe J."/>
            <person name="Lin Y.C."/>
            <person name="Legue V."/>
            <person name="Le Tacon F."/>
            <person name="Marmeisse R."/>
            <person name="Melayah D."/>
            <person name="Montanini B."/>
            <person name="Muratet M."/>
            <person name="Nehls U."/>
            <person name="Niculita-Hirzel H."/>
            <person name="Oudot-Le Secq M.P."/>
            <person name="Peter M."/>
            <person name="Quesneville H."/>
            <person name="Rajashekar B."/>
            <person name="Reich M."/>
            <person name="Rouhier N."/>
            <person name="Schmutz J."/>
            <person name="Yin T."/>
            <person name="Chalot M."/>
            <person name="Henrissat B."/>
            <person name="Kuees U."/>
            <person name="Lucas S."/>
            <person name="Van de Peer Y."/>
            <person name="Podila G.K."/>
            <person name="Polle A."/>
            <person name="Pukkila P.J."/>
            <person name="Richardson P.M."/>
            <person name="Rouze P."/>
            <person name="Sanders I.R."/>
            <person name="Stajich J.E."/>
            <person name="Tunlid A."/>
            <person name="Tuskan G."/>
            <person name="Grigoriev I.V."/>
        </authorList>
    </citation>
    <scope>NUCLEOTIDE SEQUENCE [LARGE SCALE GENOMIC DNA]</scope>
    <source>
        <strain evidence="5">S238N-H82 / ATCC MYA-4686</strain>
    </source>
</reference>
<organism evidence="5">
    <name type="scientific">Laccaria bicolor (strain S238N-H82 / ATCC MYA-4686)</name>
    <name type="common">Bicoloured deceiver</name>
    <name type="synonym">Laccaria laccata var. bicolor</name>
    <dbReference type="NCBI Taxonomy" id="486041"/>
    <lineage>
        <taxon>Eukaryota</taxon>
        <taxon>Fungi</taxon>
        <taxon>Dikarya</taxon>
        <taxon>Basidiomycota</taxon>
        <taxon>Agaricomycotina</taxon>
        <taxon>Agaricomycetes</taxon>
        <taxon>Agaricomycetidae</taxon>
        <taxon>Agaricales</taxon>
        <taxon>Agaricineae</taxon>
        <taxon>Hydnangiaceae</taxon>
        <taxon>Laccaria</taxon>
    </lineage>
</organism>
<dbReference type="OrthoDB" id="2638860at2759"/>
<feature type="compositionally biased region" description="Pro residues" evidence="1">
    <location>
        <begin position="162"/>
        <end position="195"/>
    </location>
</feature>